<dbReference type="EMBL" id="ML987207">
    <property type="protein sequence ID" value="KAF2242617.1"/>
    <property type="molecule type" value="Genomic_DNA"/>
</dbReference>
<dbReference type="Proteomes" id="UP000800094">
    <property type="component" value="Unassembled WGS sequence"/>
</dbReference>
<dbReference type="InterPro" id="IPR007201">
    <property type="entry name" value="Mei2-like_Rrm_C"/>
</dbReference>
<dbReference type="GO" id="GO:0003676">
    <property type="term" value="F:nucleic acid binding"/>
    <property type="evidence" value="ECO:0007669"/>
    <property type="project" value="InterPro"/>
</dbReference>
<evidence type="ECO:0000313" key="3">
    <source>
        <dbReference type="Proteomes" id="UP000800094"/>
    </source>
</evidence>
<keyword evidence="3" id="KW-1185">Reference proteome</keyword>
<sequence length="119" mass="13367">MFRNLPNKLDWMTLKGLLDEACFGTFDFLYLRIDFKTSCNVGYAFINFSDVTGMITMLDRVESCGWTSLTADFKTSCNVGYAFINFSDVKGMIAILDRVEHCGWTPLTTPSSTSRTSLA</sequence>
<reference evidence="2" key="1">
    <citation type="journal article" date="2020" name="Stud. Mycol.">
        <title>101 Dothideomycetes genomes: a test case for predicting lifestyles and emergence of pathogens.</title>
        <authorList>
            <person name="Haridas S."/>
            <person name="Albert R."/>
            <person name="Binder M."/>
            <person name="Bloem J."/>
            <person name="Labutti K."/>
            <person name="Salamov A."/>
            <person name="Andreopoulos B."/>
            <person name="Baker S."/>
            <person name="Barry K."/>
            <person name="Bills G."/>
            <person name="Bluhm B."/>
            <person name="Cannon C."/>
            <person name="Castanera R."/>
            <person name="Culley D."/>
            <person name="Daum C."/>
            <person name="Ezra D."/>
            <person name="Gonzalez J."/>
            <person name="Henrissat B."/>
            <person name="Kuo A."/>
            <person name="Liang C."/>
            <person name="Lipzen A."/>
            <person name="Lutzoni F."/>
            <person name="Magnuson J."/>
            <person name="Mondo S."/>
            <person name="Nolan M."/>
            <person name="Ohm R."/>
            <person name="Pangilinan J."/>
            <person name="Park H.-J."/>
            <person name="Ramirez L."/>
            <person name="Alfaro M."/>
            <person name="Sun H."/>
            <person name="Tritt A."/>
            <person name="Yoshinaga Y."/>
            <person name="Zwiers L.-H."/>
            <person name="Turgeon B."/>
            <person name="Goodwin S."/>
            <person name="Spatafora J."/>
            <person name="Crous P."/>
            <person name="Grigoriev I."/>
        </authorList>
    </citation>
    <scope>NUCLEOTIDE SEQUENCE</scope>
    <source>
        <strain evidence="2">CBS 122368</strain>
    </source>
</reference>
<dbReference type="RefSeq" id="XP_033677621.1">
    <property type="nucleotide sequence ID" value="XM_033834047.1"/>
</dbReference>
<gene>
    <name evidence="2" type="ORF">BU26DRAFT_570688</name>
</gene>
<dbReference type="SUPFAM" id="SSF54928">
    <property type="entry name" value="RNA-binding domain, RBD"/>
    <property type="match status" value="1"/>
</dbReference>
<dbReference type="OrthoDB" id="417481at2759"/>
<dbReference type="Pfam" id="PF04059">
    <property type="entry name" value="RRM_2"/>
    <property type="match status" value="1"/>
</dbReference>
<evidence type="ECO:0000259" key="1">
    <source>
        <dbReference type="Pfam" id="PF04059"/>
    </source>
</evidence>
<accession>A0A6A6HX54</accession>
<dbReference type="InterPro" id="IPR035979">
    <property type="entry name" value="RBD_domain_sf"/>
</dbReference>
<organism evidence="2 3">
    <name type="scientific">Trematosphaeria pertusa</name>
    <dbReference type="NCBI Taxonomy" id="390896"/>
    <lineage>
        <taxon>Eukaryota</taxon>
        <taxon>Fungi</taxon>
        <taxon>Dikarya</taxon>
        <taxon>Ascomycota</taxon>
        <taxon>Pezizomycotina</taxon>
        <taxon>Dothideomycetes</taxon>
        <taxon>Pleosporomycetidae</taxon>
        <taxon>Pleosporales</taxon>
        <taxon>Massarineae</taxon>
        <taxon>Trematosphaeriaceae</taxon>
        <taxon>Trematosphaeria</taxon>
    </lineage>
</organism>
<dbReference type="AlphaFoldDB" id="A0A6A6HX54"/>
<protein>
    <recommendedName>
        <fullName evidence="1">Mei2-like C-terminal RNA recognition motif domain-containing protein</fullName>
    </recommendedName>
</protein>
<proteinExistence type="predicted"/>
<dbReference type="GeneID" id="54587377"/>
<feature type="domain" description="Mei2-like C-terminal RNA recognition motif" evidence="1">
    <location>
        <begin position="1"/>
        <end position="67"/>
    </location>
</feature>
<name>A0A6A6HX54_9PLEO</name>
<evidence type="ECO:0000313" key="2">
    <source>
        <dbReference type="EMBL" id="KAF2242617.1"/>
    </source>
</evidence>